<dbReference type="EMBL" id="JAGMUX010000040">
    <property type="protein sequence ID" value="KAH7205125.1"/>
    <property type="molecule type" value="Genomic_DNA"/>
</dbReference>
<gene>
    <name evidence="1" type="ORF">BKA55DRAFT_587325</name>
</gene>
<dbReference type="OrthoDB" id="10426130at2759"/>
<sequence length="262" mass="28247">MVESGKENGVRWRQGHNETEPVVAERQVAVVPIDELHKYDPEVHSSLVPHSKTVRKFLTGQLAAQSNIEAKRVKLGITNTAGKLEDSADKDRLNSESRKRNSLNGRIAGLYKDIGVMQLGVNDPIQPNAILGSGLLATTDGYGHALVAMSSISGPLPSMQPLLSPVPTLRSTRVARSKHVTGRAKGREAITQPVKLPGNPTLNIRPLQRHQLLSGPESSIPSLSENGLRWALTPPVTSPETNHLPQTAAVHSKDIILTISPS</sequence>
<evidence type="ECO:0000313" key="2">
    <source>
        <dbReference type="Proteomes" id="UP000720189"/>
    </source>
</evidence>
<dbReference type="Proteomes" id="UP000720189">
    <property type="component" value="Unassembled WGS sequence"/>
</dbReference>
<keyword evidence="2" id="KW-1185">Reference proteome</keyword>
<organism evidence="1 2">
    <name type="scientific">Fusarium redolens</name>
    <dbReference type="NCBI Taxonomy" id="48865"/>
    <lineage>
        <taxon>Eukaryota</taxon>
        <taxon>Fungi</taxon>
        <taxon>Dikarya</taxon>
        <taxon>Ascomycota</taxon>
        <taxon>Pezizomycotina</taxon>
        <taxon>Sordariomycetes</taxon>
        <taxon>Hypocreomycetidae</taxon>
        <taxon>Hypocreales</taxon>
        <taxon>Nectriaceae</taxon>
        <taxon>Fusarium</taxon>
        <taxon>Fusarium redolens species complex</taxon>
    </lineage>
</organism>
<dbReference type="AlphaFoldDB" id="A0A9P9FW97"/>
<dbReference type="RefSeq" id="XP_046040897.1">
    <property type="nucleotide sequence ID" value="XM_046194644.1"/>
</dbReference>
<name>A0A9P9FW97_FUSRE</name>
<evidence type="ECO:0000313" key="1">
    <source>
        <dbReference type="EMBL" id="KAH7205125.1"/>
    </source>
</evidence>
<reference evidence="1" key="1">
    <citation type="journal article" date="2021" name="Nat. Commun.">
        <title>Genetic determinants of endophytism in the Arabidopsis root mycobiome.</title>
        <authorList>
            <person name="Mesny F."/>
            <person name="Miyauchi S."/>
            <person name="Thiergart T."/>
            <person name="Pickel B."/>
            <person name="Atanasova L."/>
            <person name="Karlsson M."/>
            <person name="Huettel B."/>
            <person name="Barry K.W."/>
            <person name="Haridas S."/>
            <person name="Chen C."/>
            <person name="Bauer D."/>
            <person name="Andreopoulos W."/>
            <person name="Pangilinan J."/>
            <person name="LaButti K."/>
            <person name="Riley R."/>
            <person name="Lipzen A."/>
            <person name="Clum A."/>
            <person name="Drula E."/>
            <person name="Henrissat B."/>
            <person name="Kohler A."/>
            <person name="Grigoriev I.V."/>
            <person name="Martin F.M."/>
            <person name="Hacquard S."/>
        </authorList>
    </citation>
    <scope>NUCLEOTIDE SEQUENCE</scope>
    <source>
        <strain evidence="1">MPI-CAGE-AT-0023</strain>
    </source>
</reference>
<dbReference type="GeneID" id="70224598"/>
<protein>
    <submittedName>
        <fullName evidence="1">Uncharacterized protein</fullName>
    </submittedName>
</protein>
<comment type="caution">
    <text evidence="1">The sequence shown here is derived from an EMBL/GenBank/DDBJ whole genome shotgun (WGS) entry which is preliminary data.</text>
</comment>
<proteinExistence type="predicted"/>
<accession>A0A9P9FW97</accession>